<keyword evidence="1" id="KW-0472">Membrane</keyword>
<keyword evidence="1" id="KW-0812">Transmembrane</keyword>
<organism evidence="2 3">
    <name type="scientific">Liquorilactobacillus capillatus DSM 19910</name>
    <dbReference type="NCBI Taxonomy" id="1423731"/>
    <lineage>
        <taxon>Bacteria</taxon>
        <taxon>Bacillati</taxon>
        <taxon>Bacillota</taxon>
        <taxon>Bacilli</taxon>
        <taxon>Lactobacillales</taxon>
        <taxon>Lactobacillaceae</taxon>
        <taxon>Liquorilactobacillus</taxon>
    </lineage>
</organism>
<dbReference type="EMBL" id="AZEF01000030">
    <property type="protein sequence ID" value="KRL01008.1"/>
    <property type="molecule type" value="Genomic_DNA"/>
</dbReference>
<feature type="transmembrane region" description="Helical" evidence="1">
    <location>
        <begin position="157"/>
        <end position="180"/>
    </location>
</feature>
<protein>
    <recommendedName>
        <fullName evidence="4">Zinc-ribbon domain-containing protein</fullName>
    </recommendedName>
</protein>
<evidence type="ECO:0000313" key="3">
    <source>
        <dbReference type="Proteomes" id="UP000051621"/>
    </source>
</evidence>
<reference evidence="2 3" key="1">
    <citation type="journal article" date="2015" name="Genome Announc.">
        <title>Expanding the biotechnology potential of lactobacilli through comparative genomics of 213 strains and associated genera.</title>
        <authorList>
            <person name="Sun Z."/>
            <person name="Harris H.M."/>
            <person name="McCann A."/>
            <person name="Guo C."/>
            <person name="Argimon S."/>
            <person name="Zhang W."/>
            <person name="Yang X."/>
            <person name="Jeffery I.B."/>
            <person name="Cooney J.C."/>
            <person name="Kagawa T.F."/>
            <person name="Liu W."/>
            <person name="Song Y."/>
            <person name="Salvetti E."/>
            <person name="Wrobel A."/>
            <person name="Rasinkangas P."/>
            <person name="Parkhill J."/>
            <person name="Rea M.C."/>
            <person name="O'Sullivan O."/>
            <person name="Ritari J."/>
            <person name="Douillard F.P."/>
            <person name="Paul Ross R."/>
            <person name="Yang R."/>
            <person name="Briner A.E."/>
            <person name="Felis G.E."/>
            <person name="de Vos W.M."/>
            <person name="Barrangou R."/>
            <person name="Klaenhammer T.R."/>
            <person name="Caufield P.W."/>
            <person name="Cui Y."/>
            <person name="Zhang H."/>
            <person name="O'Toole P.W."/>
        </authorList>
    </citation>
    <scope>NUCLEOTIDE SEQUENCE [LARGE SCALE GENOMIC DNA]</scope>
    <source>
        <strain evidence="2 3">DSM 19910</strain>
    </source>
</reference>
<proteinExistence type="predicted"/>
<dbReference type="Proteomes" id="UP000051621">
    <property type="component" value="Unassembled WGS sequence"/>
</dbReference>
<feature type="transmembrane region" description="Helical" evidence="1">
    <location>
        <begin position="259"/>
        <end position="280"/>
    </location>
</feature>
<evidence type="ECO:0008006" key="4">
    <source>
        <dbReference type="Google" id="ProtNLM"/>
    </source>
</evidence>
<dbReference type="InterPro" id="IPR046481">
    <property type="entry name" value="DUF6574"/>
</dbReference>
<feature type="transmembrane region" description="Helical" evidence="1">
    <location>
        <begin position="201"/>
        <end position="223"/>
    </location>
</feature>
<dbReference type="PATRIC" id="fig|1423731.3.peg.1651"/>
<accession>A0A0R1LZR0</accession>
<keyword evidence="1" id="KW-1133">Transmembrane helix</keyword>
<dbReference type="AlphaFoldDB" id="A0A0R1LZR0"/>
<gene>
    <name evidence="2" type="ORF">FC81_GL001610</name>
</gene>
<comment type="caution">
    <text evidence="2">The sequence shown here is derived from an EMBL/GenBank/DDBJ whole genome shotgun (WGS) entry which is preliminary data.</text>
</comment>
<evidence type="ECO:0000313" key="2">
    <source>
        <dbReference type="EMBL" id="KRL01008.1"/>
    </source>
</evidence>
<feature type="transmembrane region" description="Helical" evidence="1">
    <location>
        <begin position="229"/>
        <end position="250"/>
    </location>
</feature>
<dbReference type="Pfam" id="PF20214">
    <property type="entry name" value="DUF6574"/>
    <property type="match status" value="1"/>
</dbReference>
<sequence>MEDNTKFCTKCGTKLSTLAAQQTTVNTTTQPQEAIQNNTASSQANMNNAETQNNTQGKANAQANTSPIDTQALQNALQGYWTWLLVSWKSPFKAQKTTKYAGILTLFLESFFFTLGIGHLAQKATSAATNAANSFIGTFSGNTSSNYAGSYSLGIDFYFAIILIILVAAVAMVGITFLIHRAVGGAATETFIDYLNRLAHYSSSILILNIIFFLMALSGFAVVSMLVSAILLLVVAVIWSITIVCGVVVLEKPGQLDRIYGAIIAGVICVIIESIAISLVTSKLGDTAGSFISSLLKGGN</sequence>
<dbReference type="STRING" id="1423731.FC81_GL001610"/>
<feature type="transmembrane region" description="Helical" evidence="1">
    <location>
        <begin position="100"/>
        <end position="121"/>
    </location>
</feature>
<name>A0A0R1LZR0_9LACO</name>
<evidence type="ECO:0000256" key="1">
    <source>
        <dbReference type="SAM" id="Phobius"/>
    </source>
</evidence>
<keyword evidence="3" id="KW-1185">Reference proteome</keyword>